<dbReference type="PROSITE" id="PS50088">
    <property type="entry name" value="ANK_REPEAT"/>
    <property type="match status" value="2"/>
</dbReference>
<dbReference type="Pfam" id="PF13637">
    <property type="entry name" value="Ank_4"/>
    <property type="match status" value="1"/>
</dbReference>
<dbReference type="InterPro" id="IPR036770">
    <property type="entry name" value="Ankyrin_rpt-contain_sf"/>
</dbReference>
<dbReference type="AlphaFoldDB" id="A0AAV8GZM3"/>
<keyword evidence="3" id="KW-1185">Reference proteome</keyword>
<reference evidence="2" key="1">
    <citation type="submission" date="2022-08" db="EMBL/GenBank/DDBJ databases">
        <authorList>
            <person name="Marques A."/>
        </authorList>
    </citation>
    <scope>NUCLEOTIDE SEQUENCE</scope>
    <source>
        <strain evidence="2">RhyPub2mFocal</strain>
        <tissue evidence="2">Leaves</tissue>
    </source>
</reference>
<comment type="caution">
    <text evidence="2">The sequence shown here is derived from an EMBL/GenBank/DDBJ whole genome shotgun (WGS) entry which is preliminary data.</text>
</comment>
<dbReference type="Gene3D" id="1.25.40.20">
    <property type="entry name" value="Ankyrin repeat-containing domain"/>
    <property type="match status" value="2"/>
</dbReference>
<keyword evidence="1" id="KW-0040">ANK repeat</keyword>
<dbReference type="InterPro" id="IPR002110">
    <property type="entry name" value="Ankyrin_rpt"/>
</dbReference>
<dbReference type="SMART" id="SM00248">
    <property type="entry name" value="ANK"/>
    <property type="match status" value="3"/>
</dbReference>
<protein>
    <submittedName>
        <fullName evidence="2">Ankyrin repeat family protein</fullName>
    </submittedName>
</protein>
<dbReference type="PRINTS" id="PR01415">
    <property type="entry name" value="ANKYRIN"/>
</dbReference>
<dbReference type="InterPro" id="IPR011990">
    <property type="entry name" value="TPR-like_helical_dom_sf"/>
</dbReference>
<dbReference type="PANTHER" id="PTHR46224">
    <property type="entry name" value="ANKYRIN REPEAT FAMILY PROTEIN"/>
    <property type="match status" value="1"/>
</dbReference>
<dbReference type="Gene3D" id="1.25.40.10">
    <property type="entry name" value="Tetratricopeptide repeat domain"/>
    <property type="match status" value="1"/>
</dbReference>
<feature type="repeat" description="ANK" evidence="1">
    <location>
        <begin position="82"/>
        <end position="114"/>
    </location>
</feature>
<dbReference type="SUPFAM" id="SSF48452">
    <property type="entry name" value="TPR-like"/>
    <property type="match status" value="1"/>
</dbReference>
<name>A0AAV8GZM3_9POAL</name>
<dbReference type="Pfam" id="PF12796">
    <property type="entry name" value="Ank_2"/>
    <property type="match status" value="1"/>
</dbReference>
<dbReference type="EMBL" id="JAMFTS010000001">
    <property type="protein sequence ID" value="KAJ4809026.1"/>
    <property type="molecule type" value="Genomic_DNA"/>
</dbReference>
<proteinExistence type="predicted"/>
<evidence type="ECO:0000313" key="3">
    <source>
        <dbReference type="Proteomes" id="UP001140206"/>
    </source>
</evidence>
<organism evidence="2 3">
    <name type="scientific">Rhynchospora pubera</name>
    <dbReference type="NCBI Taxonomy" id="906938"/>
    <lineage>
        <taxon>Eukaryota</taxon>
        <taxon>Viridiplantae</taxon>
        <taxon>Streptophyta</taxon>
        <taxon>Embryophyta</taxon>
        <taxon>Tracheophyta</taxon>
        <taxon>Spermatophyta</taxon>
        <taxon>Magnoliopsida</taxon>
        <taxon>Liliopsida</taxon>
        <taxon>Poales</taxon>
        <taxon>Cyperaceae</taxon>
        <taxon>Cyperoideae</taxon>
        <taxon>Rhynchosporeae</taxon>
        <taxon>Rhynchospora</taxon>
    </lineage>
</organism>
<gene>
    <name evidence="2" type="ORF">LUZ62_021592</name>
</gene>
<accession>A0AAV8GZM3</accession>
<evidence type="ECO:0000313" key="2">
    <source>
        <dbReference type="EMBL" id="KAJ4809026.1"/>
    </source>
</evidence>
<dbReference type="SUPFAM" id="SSF48403">
    <property type="entry name" value="Ankyrin repeat"/>
    <property type="match status" value="1"/>
</dbReference>
<dbReference type="PANTHER" id="PTHR46224:SF34">
    <property type="entry name" value="OS01G0171100 PROTEIN"/>
    <property type="match status" value="1"/>
</dbReference>
<dbReference type="PROSITE" id="PS50297">
    <property type="entry name" value="ANK_REP_REGION"/>
    <property type="match status" value="2"/>
</dbReference>
<dbReference type="Proteomes" id="UP001140206">
    <property type="component" value="Chromosome 1"/>
</dbReference>
<feature type="repeat" description="ANK" evidence="1">
    <location>
        <begin position="17"/>
        <end position="49"/>
    </location>
</feature>
<sequence>MRYLLDHGANPDARDRDGFTSLHSAILQGNAEILDMLLSRGGPIEARNIAETPLILATCMAYCSCMKALLRYNADPNRVTSGFFSPLFVAVINDSIECVEVLLKAGADVNKTPLLELAFDSGEMFDYLLEAGADPNKPNDYGRLPIEIAAEMAQSKKRLERLKWKAESALSRKDYMVSIFLFSYAMMEDPNDATIHANSSLCWLQFGDGKHAFGGMEYDKAFMAFLKGLSLDPTNRDIEKALKHWNKKLTTHN</sequence>
<dbReference type="InterPro" id="IPR051616">
    <property type="entry name" value="Cul2-RING_E3_ligase_SR"/>
</dbReference>
<evidence type="ECO:0000256" key="1">
    <source>
        <dbReference type="PROSITE-ProRule" id="PRU00023"/>
    </source>
</evidence>